<feature type="transmembrane region" description="Helical" evidence="7">
    <location>
        <begin position="406"/>
        <end position="426"/>
    </location>
</feature>
<evidence type="ECO:0000256" key="2">
    <source>
        <dbReference type="ARBA" id="ARBA00022475"/>
    </source>
</evidence>
<name>B1ZUF8_OPITP</name>
<feature type="region of interest" description="Disordered" evidence="6">
    <location>
        <begin position="28"/>
        <end position="136"/>
    </location>
</feature>
<reference evidence="10 11" key="1">
    <citation type="journal article" date="2011" name="J. Bacteriol.">
        <title>Genome sequence of the verrucomicrobium Opitutus terrae PB90-1, an abundant inhabitant of rice paddy soil ecosystems.</title>
        <authorList>
            <person name="van Passel M.W."/>
            <person name="Kant R."/>
            <person name="Palva A."/>
            <person name="Copeland A."/>
            <person name="Lucas S."/>
            <person name="Lapidus A."/>
            <person name="Glavina del Rio T."/>
            <person name="Pitluck S."/>
            <person name="Goltsman E."/>
            <person name="Clum A."/>
            <person name="Sun H."/>
            <person name="Schmutz J."/>
            <person name="Larimer F.W."/>
            <person name="Land M.L."/>
            <person name="Hauser L."/>
            <person name="Kyrpides N."/>
            <person name="Mikhailova N."/>
            <person name="Richardson P.P."/>
            <person name="Janssen P.H."/>
            <person name="de Vos W.M."/>
            <person name="Smidt H."/>
        </authorList>
    </citation>
    <scope>NUCLEOTIDE SEQUENCE [LARGE SCALE GENOMIC DNA]</scope>
    <source>
        <strain evidence="11">DSM 11246 / JCM 15787 / PB90-1</strain>
    </source>
</reference>
<keyword evidence="8" id="KW-0732">Signal</keyword>
<feature type="transmembrane region" description="Helical" evidence="7">
    <location>
        <begin position="309"/>
        <end position="333"/>
    </location>
</feature>
<feature type="chain" id="PRO_5002772110" evidence="8">
    <location>
        <begin position="26"/>
        <end position="634"/>
    </location>
</feature>
<evidence type="ECO:0000256" key="7">
    <source>
        <dbReference type="SAM" id="Phobius"/>
    </source>
</evidence>
<dbReference type="EMBL" id="CP001032">
    <property type="protein sequence ID" value="ACB74001.1"/>
    <property type="molecule type" value="Genomic_DNA"/>
</dbReference>
<dbReference type="RefSeq" id="WP_012373539.1">
    <property type="nucleotide sequence ID" value="NC_010571.1"/>
</dbReference>
<keyword evidence="2" id="KW-1003">Cell membrane</keyword>
<dbReference type="Pfam" id="PF06271">
    <property type="entry name" value="RDD"/>
    <property type="match status" value="1"/>
</dbReference>
<feature type="transmembrane region" description="Helical" evidence="7">
    <location>
        <begin position="432"/>
        <end position="452"/>
    </location>
</feature>
<evidence type="ECO:0000313" key="10">
    <source>
        <dbReference type="EMBL" id="ACB74001.1"/>
    </source>
</evidence>
<feature type="transmembrane region" description="Helical" evidence="7">
    <location>
        <begin position="548"/>
        <end position="573"/>
    </location>
</feature>
<feature type="signal peptide" evidence="8">
    <location>
        <begin position="1"/>
        <end position="25"/>
    </location>
</feature>
<evidence type="ECO:0000256" key="8">
    <source>
        <dbReference type="SAM" id="SignalP"/>
    </source>
</evidence>
<organism evidence="10 11">
    <name type="scientific">Opitutus terrae (strain DSM 11246 / JCM 15787 / PB90-1)</name>
    <dbReference type="NCBI Taxonomy" id="452637"/>
    <lineage>
        <taxon>Bacteria</taxon>
        <taxon>Pseudomonadati</taxon>
        <taxon>Verrucomicrobiota</taxon>
        <taxon>Opitutia</taxon>
        <taxon>Opitutales</taxon>
        <taxon>Opitutaceae</taxon>
        <taxon>Opitutus</taxon>
    </lineage>
</organism>
<dbReference type="eggNOG" id="COG1714">
    <property type="taxonomic scope" value="Bacteria"/>
</dbReference>
<dbReference type="PANTHER" id="PTHR36115:SF4">
    <property type="entry name" value="MEMBRANE PROTEIN"/>
    <property type="match status" value="1"/>
</dbReference>
<dbReference type="InterPro" id="IPR051791">
    <property type="entry name" value="Pra-immunoreactive"/>
</dbReference>
<gene>
    <name evidence="10" type="ordered locus">Oter_0712</name>
</gene>
<feature type="transmembrane region" description="Helical" evidence="7">
    <location>
        <begin position="515"/>
        <end position="536"/>
    </location>
</feature>
<protein>
    <submittedName>
        <fullName evidence="10">RDD domain containing protein</fullName>
    </submittedName>
</protein>
<feature type="transmembrane region" description="Helical" evidence="7">
    <location>
        <begin position="345"/>
        <end position="369"/>
    </location>
</feature>
<feature type="transmembrane region" description="Helical" evidence="7">
    <location>
        <begin position="585"/>
        <end position="608"/>
    </location>
</feature>
<dbReference type="STRING" id="452637.Oter_0712"/>
<keyword evidence="11" id="KW-1185">Reference proteome</keyword>
<evidence type="ECO:0000313" key="11">
    <source>
        <dbReference type="Proteomes" id="UP000007013"/>
    </source>
</evidence>
<dbReference type="KEGG" id="ote:Oter_0712"/>
<feature type="compositionally biased region" description="Low complexity" evidence="6">
    <location>
        <begin position="28"/>
        <end position="80"/>
    </location>
</feature>
<keyword evidence="5 7" id="KW-0472">Membrane</keyword>
<keyword evidence="3 7" id="KW-0812">Transmembrane</keyword>
<dbReference type="Proteomes" id="UP000007013">
    <property type="component" value="Chromosome"/>
</dbReference>
<proteinExistence type="predicted"/>
<evidence type="ECO:0000256" key="4">
    <source>
        <dbReference type="ARBA" id="ARBA00022989"/>
    </source>
</evidence>
<dbReference type="PANTHER" id="PTHR36115">
    <property type="entry name" value="PROLINE-RICH ANTIGEN HOMOLOG-RELATED"/>
    <property type="match status" value="1"/>
</dbReference>
<evidence type="ECO:0000256" key="6">
    <source>
        <dbReference type="SAM" id="MobiDB-lite"/>
    </source>
</evidence>
<feature type="transmembrane region" description="Helical" evidence="7">
    <location>
        <begin position="375"/>
        <end position="394"/>
    </location>
</feature>
<evidence type="ECO:0000256" key="5">
    <source>
        <dbReference type="ARBA" id="ARBA00023136"/>
    </source>
</evidence>
<feature type="domain" description="RDD" evidence="9">
    <location>
        <begin position="544"/>
        <end position="621"/>
    </location>
</feature>
<dbReference type="InterPro" id="IPR010432">
    <property type="entry name" value="RDD"/>
</dbReference>
<dbReference type="HOGENOM" id="CLU_431378_0_0_0"/>
<evidence type="ECO:0000256" key="1">
    <source>
        <dbReference type="ARBA" id="ARBA00004651"/>
    </source>
</evidence>
<sequence length="634" mass="66048">MKTPARTFFLAALASWMALTAAALAQNDPAPAAPDQSTPAAQPSATTADPQTAPAAEEPKAAPVAEQPAAPEAAPASAAEPEMRRLDQPAAEETETSAATNDEATSTDEQKVETQAPDAPEAPPAPAPKAERKWERQQFNRHAGNERVSIWQDSTLAEGEEAGAVVSIVGSSTSAGKVSDAVVSILGSSTSSGHVGGAVVSVFGSSRMTDGSVGDAVVSVLGNTYVNGRVRGDVVAVLGNVELGPQAEVHGQIVCVGGKVNRDAAAQVHGQVNNIAMGFSFGGFEWLHAWISQCLLYGRPLAFGPHLMWAWWIAIGFFVLYLAFALLFPRGIVRCAETLEQRPGFSILTAFLVTLLAPAAVVILAITVIGTPAVILGLFVAGLFGKAAMFAWVGRRITRFLGNGPLAHPFFAVLIGGVIVLLLYTVPVVGFVVAKLTSWLGVGIVIYTLILVMQRNKAARLPAVAAAAPATTILPAVAPLGATGASASMSTADAGVASAPVSVVVSAATLTRAGFWIRAAASLIDAAIVAVAVNLFPDRWEPNFLLSFATYCVVLWATKATTIGGIVCSLKVVRLDDRKLDWPTALVRVLGGFISLIPAGLGFIWVAFDDQRQSWHDKIAGTTVVYVPRGLSLL</sequence>
<evidence type="ECO:0000256" key="3">
    <source>
        <dbReference type="ARBA" id="ARBA00022692"/>
    </source>
</evidence>
<dbReference type="GO" id="GO:0005886">
    <property type="term" value="C:plasma membrane"/>
    <property type="evidence" value="ECO:0007669"/>
    <property type="project" value="UniProtKB-SubCell"/>
</dbReference>
<dbReference type="AlphaFoldDB" id="B1ZUF8"/>
<accession>B1ZUF8</accession>
<evidence type="ECO:0000259" key="9">
    <source>
        <dbReference type="Pfam" id="PF06271"/>
    </source>
</evidence>
<dbReference type="OrthoDB" id="9793824at2"/>
<keyword evidence="4 7" id="KW-1133">Transmembrane helix</keyword>
<comment type="subcellular location">
    <subcellularLocation>
        <location evidence="1">Cell membrane</location>
        <topology evidence="1">Multi-pass membrane protein</topology>
    </subcellularLocation>
</comment>